<dbReference type="EMBL" id="MN740769">
    <property type="protein sequence ID" value="QHU10566.1"/>
    <property type="molecule type" value="Genomic_DNA"/>
</dbReference>
<proteinExistence type="predicted"/>
<evidence type="ECO:0000313" key="3">
    <source>
        <dbReference type="EMBL" id="QHU10566.1"/>
    </source>
</evidence>
<feature type="transmembrane region" description="Helical" evidence="2">
    <location>
        <begin position="178"/>
        <end position="197"/>
    </location>
</feature>
<keyword evidence="2" id="KW-1133">Transmembrane helix</keyword>
<feature type="transmembrane region" description="Helical" evidence="2">
    <location>
        <begin position="203"/>
        <end position="228"/>
    </location>
</feature>
<feature type="coiled-coil region" evidence="1">
    <location>
        <begin position="127"/>
        <end position="154"/>
    </location>
</feature>
<sequence length="249" mass="28134">MSINQNQLNSLAAQQQQTTDQINSLISQSTDALTCGTNCQKTRKTDSLHQTYLNAQANVQTAPFQLQEAEKNYYTHAEGTAGYNAVRSNAVTQQAAVATSSATSTFQNGVDSATTLTTTYNSLSITYQNAFELYKKYLEENAELQDEINEINTDTVTNDRKTYYESQGYDKLKSWYKLFTWIYIFFLIVYVIGMFLAGSSYSFISKILILIALILYPFAINYVVIFAYNGMNRIYSLLPKNAYTTLQQS</sequence>
<organism evidence="3">
    <name type="scientific">viral metagenome</name>
    <dbReference type="NCBI Taxonomy" id="1070528"/>
    <lineage>
        <taxon>unclassified sequences</taxon>
        <taxon>metagenomes</taxon>
        <taxon>organismal metagenomes</taxon>
    </lineage>
</organism>
<keyword evidence="1" id="KW-0175">Coiled coil</keyword>
<keyword evidence="2" id="KW-0812">Transmembrane</keyword>
<protein>
    <submittedName>
        <fullName evidence="3">Uncharacterized protein</fullName>
    </submittedName>
</protein>
<dbReference type="AlphaFoldDB" id="A0A6C0K0G2"/>
<evidence type="ECO:0000256" key="2">
    <source>
        <dbReference type="SAM" id="Phobius"/>
    </source>
</evidence>
<keyword evidence="2" id="KW-0472">Membrane</keyword>
<accession>A0A6C0K0G2</accession>
<name>A0A6C0K0G2_9ZZZZ</name>
<reference evidence="3" key="1">
    <citation type="journal article" date="2020" name="Nature">
        <title>Giant virus diversity and host interactions through global metagenomics.</title>
        <authorList>
            <person name="Schulz F."/>
            <person name="Roux S."/>
            <person name="Paez-Espino D."/>
            <person name="Jungbluth S."/>
            <person name="Walsh D.A."/>
            <person name="Denef V.J."/>
            <person name="McMahon K.D."/>
            <person name="Konstantinidis K.T."/>
            <person name="Eloe-Fadrosh E.A."/>
            <person name="Kyrpides N.C."/>
            <person name="Woyke T."/>
        </authorList>
    </citation>
    <scope>NUCLEOTIDE SEQUENCE</scope>
    <source>
        <strain evidence="3">GVMAG-S-1101165-83</strain>
    </source>
</reference>
<evidence type="ECO:0000256" key="1">
    <source>
        <dbReference type="SAM" id="Coils"/>
    </source>
</evidence>